<protein>
    <recommendedName>
        <fullName evidence="1">At1g61320/AtMIF1 LRR domain-containing protein</fullName>
    </recommendedName>
</protein>
<evidence type="ECO:0000313" key="3">
    <source>
        <dbReference type="Proteomes" id="UP000826656"/>
    </source>
</evidence>
<dbReference type="Proteomes" id="UP000826656">
    <property type="component" value="Unassembled WGS sequence"/>
</dbReference>
<organism evidence="2 3">
    <name type="scientific">Solanum tuberosum</name>
    <name type="common">Potato</name>
    <dbReference type="NCBI Taxonomy" id="4113"/>
    <lineage>
        <taxon>Eukaryota</taxon>
        <taxon>Viridiplantae</taxon>
        <taxon>Streptophyta</taxon>
        <taxon>Embryophyta</taxon>
        <taxon>Tracheophyta</taxon>
        <taxon>Spermatophyta</taxon>
        <taxon>Magnoliopsida</taxon>
        <taxon>eudicotyledons</taxon>
        <taxon>Gunneridae</taxon>
        <taxon>Pentapetalae</taxon>
        <taxon>asterids</taxon>
        <taxon>lamiids</taxon>
        <taxon>Solanales</taxon>
        <taxon>Solanaceae</taxon>
        <taxon>Solanoideae</taxon>
        <taxon>Solaneae</taxon>
        <taxon>Solanum</taxon>
    </lineage>
</organism>
<dbReference type="EMBL" id="JAIVGD010000005">
    <property type="protein sequence ID" value="KAH0773192.1"/>
    <property type="molecule type" value="Genomic_DNA"/>
</dbReference>
<feature type="domain" description="At1g61320/AtMIF1 LRR" evidence="1">
    <location>
        <begin position="89"/>
        <end position="227"/>
    </location>
</feature>
<accession>A0ABQ7W079</accession>
<sequence length="478" mass="54999">MAKREDRISELPVHIIHQILCRTDLGVEEAARSCMLSKTWYYCWTSRPNLIFYQFDMTLENYVKLVDQSLRFHVEQNLHLEQFILRYRDPEVDSHVDTWIELAVKLNVTELGIHRLGLTSYNLPDVIYDAKKLTTLQLSRCNFEFDKRFSCLESLSLNHVHISDAQLQRVINRCPSIRTLRLQCCQGISKCHIFGLVHLKYFDASYCKLHSVIVQAPYLQCFRYTEPTEQGNLHPCQIAILDGYNTLQTLELTGATITDQQFRDTKSILIYENLREIVIPPSHKVEIFIASMLSVESIIGIIMFGSPYIISILPCTDSKALQAMSTLKGCTQKQNCGKECPFNTKWHRNLKDVISCTGTPEEGMAASMWFDCLETLHLHHAVHISDAQLQRLMDRSPSIRNLSLVDCRGINNCKYIWIAVVQAPNLKCFKYGERTNHPCEIAILDGYNTLQTLDLNGASITDQQFRDMYPISSQTFQN</sequence>
<name>A0ABQ7W079_SOLTU</name>
<reference evidence="2 3" key="1">
    <citation type="journal article" date="2021" name="bioRxiv">
        <title>Chromosome-scale and haplotype-resolved genome assembly of a tetraploid potato cultivar.</title>
        <authorList>
            <person name="Sun H."/>
            <person name="Jiao W.-B."/>
            <person name="Krause K."/>
            <person name="Campoy J.A."/>
            <person name="Goel M."/>
            <person name="Folz-Donahue K."/>
            <person name="Kukat C."/>
            <person name="Huettel B."/>
            <person name="Schneeberger K."/>
        </authorList>
    </citation>
    <scope>NUCLEOTIDE SEQUENCE [LARGE SCALE GENOMIC DNA]</scope>
    <source>
        <strain evidence="2">SolTubOtavaFocal</strain>
        <tissue evidence="2">Leaves</tissue>
    </source>
</reference>
<dbReference type="InterPro" id="IPR032675">
    <property type="entry name" value="LRR_dom_sf"/>
</dbReference>
<dbReference type="Pfam" id="PF23622">
    <property type="entry name" value="LRR_At1g61320_AtMIF1"/>
    <property type="match status" value="1"/>
</dbReference>
<dbReference type="PANTHER" id="PTHR34145">
    <property type="entry name" value="OS02G0105600 PROTEIN"/>
    <property type="match status" value="1"/>
</dbReference>
<dbReference type="Gene3D" id="3.80.10.10">
    <property type="entry name" value="Ribonuclease Inhibitor"/>
    <property type="match status" value="2"/>
</dbReference>
<proteinExistence type="predicted"/>
<keyword evidence="3" id="KW-1185">Reference proteome</keyword>
<dbReference type="InterPro" id="IPR055357">
    <property type="entry name" value="LRR_At1g61320_AtMIF1"/>
</dbReference>
<dbReference type="SUPFAM" id="SSF81383">
    <property type="entry name" value="F-box domain"/>
    <property type="match status" value="1"/>
</dbReference>
<dbReference type="SUPFAM" id="SSF52047">
    <property type="entry name" value="RNI-like"/>
    <property type="match status" value="1"/>
</dbReference>
<evidence type="ECO:0000259" key="1">
    <source>
        <dbReference type="Pfam" id="PF23622"/>
    </source>
</evidence>
<dbReference type="InterPro" id="IPR053772">
    <property type="entry name" value="At1g61320/At1g61330-like"/>
</dbReference>
<gene>
    <name evidence="2" type="ORF">KY290_010329</name>
</gene>
<dbReference type="InterPro" id="IPR036047">
    <property type="entry name" value="F-box-like_dom_sf"/>
</dbReference>
<evidence type="ECO:0000313" key="2">
    <source>
        <dbReference type="EMBL" id="KAH0773192.1"/>
    </source>
</evidence>
<comment type="caution">
    <text evidence="2">The sequence shown here is derived from an EMBL/GenBank/DDBJ whole genome shotgun (WGS) entry which is preliminary data.</text>
</comment>